<dbReference type="SUPFAM" id="SSF48371">
    <property type="entry name" value="ARM repeat"/>
    <property type="match status" value="1"/>
</dbReference>
<dbReference type="GeneID" id="108564723"/>
<evidence type="ECO:0000313" key="6">
    <source>
        <dbReference type="RefSeq" id="XP_017779309.1"/>
    </source>
</evidence>
<protein>
    <submittedName>
        <fullName evidence="6">Uncharacterized protein LOC108564723</fullName>
    </submittedName>
</protein>
<comment type="similarity">
    <text evidence="3">Belongs to the SAAL1 family.</text>
</comment>
<feature type="region of interest" description="Disordered" evidence="4">
    <location>
        <begin position="1"/>
        <end position="37"/>
    </location>
</feature>
<sequence>MNEVQENGDVAEEAVITNGVHDEEPNDEVQTKEDLDENIDDTKLTNLQISNIDASEVDDDTQVKLKGDLIGETMYSESFVVKTLLRFNKLEWSQDLEEDLCFIWDMTVEPDVCDYLFDVSFPSLVCDVILTETVNRLTEILIGILSNICISKNAQELMPEQIDIVLSFTHSDDPFILIQVMRFIKVMCHNTSDLSFINGDLLDKICFILSNSMNVQLLGNAMDAICRITDDKKLDLKMMNGNLFKSCLEGFKTICDCESNTEFNIYRLDNIKSTTNHWLQILVNICTYVSNSTELDFLLDIDELTDEALQIVNNILISYQEDVEFELCCDDLSFTIKTLNYVSPILNAHNHKLFFTLLNIMPQLIDDQEFYKNICNDFVELLCYFISIFNVNNLKEKGLSSNHLVILEFIKNFNLDCSYKYVDNLNNMIKIITVGPDD</sequence>
<evidence type="ECO:0000256" key="3">
    <source>
        <dbReference type="ARBA" id="ARBA00038401"/>
    </source>
</evidence>
<comment type="subcellular location">
    <subcellularLocation>
        <location evidence="1">Nucleus</location>
    </subcellularLocation>
</comment>
<gene>
    <name evidence="6" type="primary">LOC108564723</name>
</gene>
<dbReference type="Gene3D" id="1.25.10.10">
    <property type="entry name" value="Leucine-rich Repeat Variant"/>
    <property type="match status" value="1"/>
</dbReference>
<dbReference type="InterPro" id="IPR052464">
    <property type="entry name" value="Synovial_Prolif_Regulator"/>
</dbReference>
<dbReference type="RefSeq" id="XP_017779309.1">
    <property type="nucleotide sequence ID" value="XM_017923820.1"/>
</dbReference>
<dbReference type="InterPro" id="IPR011989">
    <property type="entry name" value="ARM-like"/>
</dbReference>
<proteinExistence type="inferred from homology"/>
<name>A0ABM1MXK9_NICVS</name>
<dbReference type="Proteomes" id="UP000695000">
    <property type="component" value="Unplaced"/>
</dbReference>
<dbReference type="PANTHER" id="PTHR23424:SF23">
    <property type="entry name" value="PROTEIN SAAL1"/>
    <property type="match status" value="1"/>
</dbReference>
<evidence type="ECO:0000256" key="2">
    <source>
        <dbReference type="ARBA" id="ARBA00023242"/>
    </source>
</evidence>
<keyword evidence="5" id="KW-1185">Reference proteome</keyword>
<dbReference type="PANTHER" id="PTHR23424">
    <property type="entry name" value="SERUM AMYLOID A"/>
    <property type="match status" value="1"/>
</dbReference>
<reference evidence="6" key="1">
    <citation type="submission" date="2025-08" db="UniProtKB">
        <authorList>
            <consortium name="RefSeq"/>
        </authorList>
    </citation>
    <scope>IDENTIFICATION</scope>
    <source>
        <tissue evidence="6">Whole Larva</tissue>
    </source>
</reference>
<accession>A0ABM1MXK9</accession>
<evidence type="ECO:0000256" key="1">
    <source>
        <dbReference type="ARBA" id="ARBA00004123"/>
    </source>
</evidence>
<organism evidence="5 6">
    <name type="scientific">Nicrophorus vespilloides</name>
    <name type="common">Boreal carrion beetle</name>
    <dbReference type="NCBI Taxonomy" id="110193"/>
    <lineage>
        <taxon>Eukaryota</taxon>
        <taxon>Metazoa</taxon>
        <taxon>Ecdysozoa</taxon>
        <taxon>Arthropoda</taxon>
        <taxon>Hexapoda</taxon>
        <taxon>Insecta</taxon>
        <taxon>Pterygota</taxon>
        <taxon>Neoptera</taxon>
        <taxon>Endopterygota</taxon>
        <taxon>Coleoptera</taxon>
        <taxon>Polyphaga</taxon>
        <taxon>Staphyliniformia</taxon>
        <taxon>Silphidae</taxon>
        <taxon>Nicrophorinae</taxon>
        <taxon>Nicrophorus</taxon>
    </lineage>
</organism>
<dbReference type="InterPro" id="IPR016024">
    <property type="entry name" value="ARM-type_fold"/>
</dbReference>
<evidence type="ECO:0000256" key="4">
    <source>
        <dbReference type="SAM" id="MobiDB-lite"/>
    </source>
</evidence>
<evidence type="ECO:0000313" key="5">
    <source>
        <dbReference type="Proteomes" id="UP000695000"/>
    </source>
</evidence>
<keyword evidence="2" id="KW-0539">Nucleus</keyword>